<name>A0A833N852_9BACT</name>
<keyword evidence="2" id="KW-1185">Reference proteome</keyword>
<sequence>MKKTFILITTIGIITFHGANAYEINYSKFNTEELYSKDNLNIKNLKNSSLNKLWEADMPINLKSVW</sequence>
<organism evidence="1 2">
    <name type="scientific">Fluviispira multicolorata</name>
    <dbReference type="NCBI Taxonomy" id="2654512"/>
    <lineage>
        <taxon>Bacteria</taxon>
        <taxon>Pseudomonadati</taxon>
        <taxon>Bdellovibrionota</taxon>
        <taxon>Oligoflexia</taxon>
        <taxon>Silvanigrellales</taxon>
        <taxon>Silvanigrellaceae</taxon>
        <taxon>Fluviispira</taxon>
    </lineage>
</organism>
<dbReference type="AlphaFoldDB" id="A0A833N852"/>
<gene>
    <name evidence="1" type="ORF">GCL57_02735</name>
</gene>
<evidence type="ECO:0000313" key="2">
    <source>
        <dbReference type="Proteomes" id="UP000442694"/>
    </source>
</evidence>
<accession>A0A833N852</accession>
<dbReference type="Proteomes" id="UP000442694">
    <property type="component" value="Unassembled WGS sequence"/>
</dbReference>
<dbReference type="RefSeq" id="WP_152211727.1">
    <property type="nucleotide sequence ID" value="NZ_WFLN01000004.1"/>
</dbReference>
<evidence type="ECO:0000313" key="1">
    <source>
        <dbReference type="EMBL" id="KAB8033641.1"/>
    </source>
</evidence>
<proteinExistence type="predicted"/>
<dbReference type="EMBL" id="WFLN01000004">
    <property type="protein sequence ID" value="KAB8033641.1"/>
    <property type="molecule type" value="Genomic_DNA"/>
</dbReference>
<reference evidence="1 2" key="1">
    <citation type="submission" date="2019-10" db="EMBL/GenBank/DDBJ databases">
        <title>New genus of Silvanigrellaceae.</title>
        <authorList>
            <person name="Pitt A."/>
            <person name="Hahn M.W."/>
        </authorList>
    </citation>
    <scope>NUCLEOTIDE SEQUENCE [LARGE SCALE GENOMIC DNA]</scope>
    <source>
        <strain evidence="1 2">33A1-SZDP</strain>
    </source>
</reference>
<comment type="caution">
    <text evidence="1">The sequence shown here is derived from an EMBL/GenBank/DDBJ whole genome shotgun (WGS) entry which is preliminary data.</text>
</comment>
<protein>
    <submittedName>
        <fullName evidence="1">Uncharacterized protein</fullName>
    </submittedName>
</protein>